<evidence type="ECO:0000256" key="3">
    <source>
        <dbReference type="ARBA" id="ARBA00022840"/>
    </source>
</evidence>
<dbReference type="GO" id="GO:0015697">
    <property type="term" value="P:quaternary ammonium group transport"/>
    <property type="evidence" value="ECO:0007669"/>
    <property type="project" value="UniProtKB-ARBA"/>
</dbReference>
<dbReference type="GO" id="GO:0005524">
    <property type="term" value="F:ATP binding"/>
    <property type="evidence" value="ECO:0007669"/>
    <property type="project" value="UniProtKB-KW"/>
</dbReference>
<keyword evidence="1" id="KW-0813">Transport</keyword>
<evidence type="ECO:0000313" key="6">
    <source>
        <dbReference type="Proteomes" id="UP000006860"/>
    </source>
</evidence>
<feature type="domain" description="ABC transporter" evidence="4">
    <location>
        <begin position="5"/>
        <end position="238"/>
    </location>
</feature>
<dbReference type="InterPro" id="IPR050093">
    <property type="entry name" value="ABC_SmlMolc_Importer"/>
</dbReference>
<dbReference type="PANTHER" id="PTHR42781:SF4">
    <property type="entry name" value="SPERMIDINE_PUTRESCINE IMPORT ATP-BINDING PROTEIN POTA"/>
    <property type="match status" value="1"/>
</dbReference>
<dbReference type="Pfam" id="PF00005">
    <property type="entry name" value="ABC_tran"/>
    <property type="match status" value="1"/>
</dbReference>
<dbReference type="InterPro" id="IPR003593">
    <property type="entry name" value="AAA+_ATPase"/>
</dbReference>
<dbReference type="InterPro" id="IPR003439">
    <property type="entry name" value="ABC_transporter-like_ATP-bd"/>
</dbReference>
<dbReference type="HOGENOM" id="CLU_000604_1_22_0"/>
<dbReference type="FunFam" id="3.40.50.300:FF:000425">
    <property type="entry name" value="Probable ABC transporter, ATP-binding subunit"/>
    <property type="match status" value="1"/>
</dbReference>
<dbReference type="EMBL" id="CP002546">
    <property type="protein sequence ID" value="ADY61186.1"/>
    <property type="molecule type" value="Genomic_DNA"/>
</dbReference>
<keyword evidence="2" id="KW-0547">Nucleotide-binding</keyword>
<dbReference type="SMART" id="SM00382">
    <property type="entry name" value="AAA"/>
    <property type="match status" value="1"/>
</dbReference>
<dbReference type="Proteomes" id="UP000006860">
    <property type="component" value="Chromosome"/>
</dbReference>
<dbReference type="PANTHER" id="PTHR42781">
    <property type="entry name" value="SPERMIDINE/PUTRESCINE IMPORT ATP-BINDING PROTEIN POTA"/>
    <property type="match status" value="1"/>
</dbReference>
<dbReference type="eggNOG" id="COG1125">
    <property type="taxonomic scope" value="Bacteria"/>
</dbReference>
<organism evidence="5 6">
    <name type="scientific">Rubinisphaera brasiliensis (strain ATCC 49424 / DSM 5305 / JCM 21570 / IAM 15109 / NBRC 103401 / IFAM 1448)</name>
    <name type="common">Planctomyces brasiliensis</name>
    <dbReference type="NCBI Taxonomy" id="756272"/>
    <lineage>
        <taxon>Bacteria</taxon>
        <taxon>Pseudomonadati</taxon>
        <taxon>Planctomycetota</taxon>
        <taxon>Planctomycetia</taxon>
        <taxon>Planctomycetales</taxon>
        <taxon>Planctomycetaceae</taxon>
        <taxon>Rubinisphaera</taxon>
    </lineage>
</organism>
<evidence type="ECO:0000256" key="1">
    <source>
        <dbReference type="ARBA" id="ARBA00022448"/>
    </source>
</evidence>
<protein>
    <submittedName>
        <fullName evidence="5">Fe(3+)-transporting ATPase</fullName>
    </submittedName>
</protein>
<dbReference type="AlphaFoldDB" id="F0SP83"/>
<name>F0SP83_RUBBR</name>
<dbReference type="KEGG" id="pbs:Plabr_3589"/>
<keyword evidence="3" id="KW-0067">ATP-binding</keyword>
<dbReference type="STRING" id="756272.Plabr_3589"/>
<dbReference type="Gene3D" id="3.40.50.300">
    <property type="entry name" value="P-loop containing nucleotide triphosphate hydrolases"/>
    <property type="match status" value="1"/>
</dbReference>
<proteinExistence type="predicted"/>
<evidence type="ECO:0000313" key="5">
    <source>
        <dbReference type="EMBL" id="ADY61186.1"/>
    </source>
</evidence>
<dbReference type="InterPro" id="IPR027417">
    <property type="entry name" value="P-loop_NTPase"/>
</dbReference>
<accession>F0SP83</accession>
<evidence type="ECO:0000259" key="4">
    <source>
        <dbReference type="PROSITE" id="PS50893"/>
    </source>
</evidence>
<evidence type="ECO:0000256" key="2">
    <source>
        <dbReference type="ARBA" id="ARBA00022741"/>
    </source>
</evidence>
<keyword evidence="6" id="KW-1185">Reference proteome</keyword>
<dbReference type="SUPFAM" id="SSF52540">
    <property type="entry name" value="P-loop containing nucleoside triphosphate hydrolases"/>
    <property type="match status" value="1"/>
</dbReference>
<dbReference type="GO" id="GO:0016887">
    <property type="term" value="F:ATP hydrolysis activity"/>
    <property type="evidence" value="ECO:0007669"/>
    <property type="project" value="InterPro"/>
</dbReference>
<gene>
    <name evidence="5" type="ordered locus">Plabr_3589</name>
</gene>
<reference evidence="6" key="1">
    <citation type="submission" date="2011-02" db="EMBL/GenBank/DDBJ databases">
        <title>The complete genome of Planctomyces brasiliensis DSM 5305.</title>
        <authorList>
            <person name="Lucas S."/>
            <person name="Copeland A."/>
            <person name="Lapidus A."/>
            <person name="Bruce D."/>
            <person name="Goodwin L."/>
            <person name="Pitluck S."/>
            <person name="Kyrpides N."/>
            <person name="Mavromatis K."/>
            <person name="Pagani I."/>
            <person name="Ivanova N."/>
            <person name="Ovchinnikova G."/>
            <person name="Lu M."/>
            <person name="Detter J.C."/>
            <person name="Han C."/>
            <person name="Land M."/>
            <person name="Hauser L."/>
            <person name="Markowitz V."/>
            <person name="Cheng J.-F."/>
            <person name="Hugenholtz P."/>
            <person name="Woyke T."/>
            <person name="Wu D."/>
            <person name="Tindall B."/>
            <person name="Pomrenke H.G."/>
            <person name="Brambilla E."/>
            <person name="Klenk H.-P."/>
            <person name="Eisen J.A."/>
        </authorList>
    </citation>
    <scope>NUCLEOTIDE SEQUENCE [LARGE SCALE GENOMIC DNA]</scope>
    <source>
        <strain evidence="6">ATCC 49424 / DSM 5305 / JCM 21570 / NBRC 103401 / IFAM 1448</strain>
    </source>
</reference>
<sequence length="259" mass="28792">MQTMLEINAVSKAYGSTVALQTLSLSVPTGSTIALIGPSGCGKSTLLRILAGLITPDDGTVSWQGEPLTTDHLRAWRLKLGYVIQEGGLFPHLTLQDNVTLVSRQQKWSRSRQQTRLLELSRLVRLDESLLQRFPTQVSGGQRQRVALMRALFLDPDVILLDEPLGALDPMIRAELQHDLREIFQRLRKTVLLVTHDVHEAEFLADDVVLLQEGRIAQRGSVASMQTSPANDFVERFLKSQPLVDSPKAPQPSQKEQSS</sequence>
<dbReference type="PROSITE" id="PS50893">
    <property type="entry name" value="ABC_TRANSPORTER_2"/>
    <property type="match status" value="1"/>
</dbReference>